<keyword evidence="2" id="KW-1185">Reference proteome</keyword>
<proteinExistence type="predicted"/>
<evidence type="ECO:0000313" key="2">
    <source>
        <dbReference type="Proteomes" id="UP001143856"/>
    </source>
</evidence>
<comment type="caution">
    <text evidence="1">The sequence shown here is derived from an EMBL/GenBank/DDBJ whole genome shotgun (WGS) entry which is preliminary data.</text>
</comment>
<gene>
    <name evidence="1" type="ORF">NUW58_g2447</name>
</gene>
<sequence length="95" mass="10924">MSNVIVLRNMLDGMEDLQSEMENGLGQEIGEECGDKYGRVERLYIDIEGRRVFIKFTDQVSALRAVNALDGRIFAGNAIVPQYYDPEKFDKRIYE</sequence>
<dbReference type="EMBL" id="JAPDGR010000318">
    <property type="protein sequence ID" value="KAJ2991625.1"/>
    <property type="molecule type" value="Genomic_DNA"/>
</dbReference>
<evidence type="ECO:0000313" key="1">
    <source>
        <dbReference type="EMBL" id="KAJ2991625.1"/>
    </source>
</evidence>
<dbReference type="Proteomes" id="UP001143856">
    <property type="component" value="Unassembled WGS sequence"/>
</dbReference>
<reference evidence="1" key="1">
    <citation type="submission" date="2022-10" db="EMBL/GenBank/DDBJ databases">
        <title>Genome Sequence of Xylaria curta.</title>
        <authorList>
            <person name="Buettner E."/>
        </authorList>
    </citation>
    <scope>NUCLEOTIDE SEQUENCE</scope>
    <source>
        <strain evidence="1">Babe10</strain>
    </source>
</reference>
<protein>
    <submittedName>
        <fullName evidence="1">Uncharacterized protein</fullName>
    </submittedName>
</protein>
<accession>A0ACC1PGW5</accession>
<name>A0ACC1PGW5_9PEZI</name>
<organism evidence="1 2">
    <name type="scientific">Xylaria curta</name>
    <dbReference type="NCBI Taxonomy" id="42375"/>
    <lineage>
        <taxon>Eukaryota</taxon>
        <taxon>Fungi</taxon>
        <taxon>Dikarya</taxon>
        <taxon>Ascomycota</taxon>
        <taxon>Pezizomycotina</taxon>
        <taxon>Sordariomycetes</taxon>
        <taxon>Xylariomycetidae</taxon>
        <taxon>Xylariales</taxon>
        <taxon>Xylariaceae</taxon>
        <taxon>Xylaria</taxon>
    </lineage>
</organism>